<evidence type="ECO:0000313" key="2">
    <source>
        <dbReference type="Proteomes" id="UP000828941"/>
    </source>
</evidence>
<accession>A0ACB9LX03</accession>
<protein>
    <submittedName>
        <fullName evidence="1">Uncharacterized protein</fullName>
    </submittedName>
</protein>
<sequence length="184" mass="20735">MAKVYPQEEAFRACQRETYTIWMKSLVFHSNGCTVYNSNGDIVYRMDNYDRKGRRQVNLMDLRGTVVCTIQKRLLSFGCWDGYRSSDCDCNNQPWFQAKKCHTRKVACQITAGCQKYSIERTAGKAAFRIVNIAGQVVAEAKQKQSTSGVVLGKDVLTMDVEGSTDHSLIISMVTVYGLICGRM</sequence>
<evidence type="ECO:0000313" key="1">
    <source>
        <dbReference type="EMBL" id="KAI4315397.1"/>
    </source>
</evidence>
<organism evidence="1 2">
    <name type="scientific">Bauhinia variegata</name>
    <name type="common">Purple orchid tree</name>
    <name type="synonym">Phanera variegata</name>
    <dbReference type="NCBI Taxonomy" id="167791"/>
    <lineage>
        <taxon>Eukaryota</taxon>
        <taxon>Viridiplantae</taxon>
        <taxon>Streptophyta</taxon>
        <taxon>Embryophyta</taxon>
        <taxon>Tracheophyta</taxon>
        <taxon>Spermatophyta</taxon>
        <taxon>Magnoliopsida</taxon>
        <taxon>eudicotyledons</taxon>
        <taxon>Gunneridae</taxon>
        <taxon>Pentapetalae</taxon>
        <taxon>rosids</taxon>
        <taxon>fabids</taxon>
        <taxon>Fabales</taxon>
        <taxon>Fabaceae</taxon>
        <taxon>Cercidoideae</taxon>
        <taxon>Cercideae</taxon>
        <taxon>Bauhiniinae</taxon>
        <taxon>Bauhinia</taxon>
    </lineage>
</organism>
<keyword evidence="2" id="KW-1185">Reference proteome</keyword>
<reference evidence="1 2" key="1">
    <citation type="journal article" date="2022" name="DNA Res.">
        <title>Chromosomal-level genome assembly of the orchid tree Bauhinia variegata (Leguminosae; Cercidoideae) supports the allotetraploid origin hypothesis of Bauhinia.</title>
        <authorList>
            <person name="Zhong Y."/>
            <person name="Chen Y."/>
            <person name="Zheng D."/>
            <person name="Pang J."/>
            <person name="Liu Y."/>
            <person name="Luo S."/>
            <person name="Meng S."/>
            <person name="Qian L."/>
            <person name="Wei D."/>
            <person name="Dai S."/>
            <person name="Zhou R."/>
        </authorList>
    </citation>
    <scope>NUCLEOTIDE SEQUENCE [LARGE SCALE GENOMIC DNA]</scope>
    <source>
        <strain evidence="1">BV-YZ2020</strain>
    </source>
</reference>
<gene>
    <name evidence="1" type="ORF">L6164_028212</name>
</gene>
<proteinExistence type="predicted"/>
<comment type="caution">
    <text evidence="1">The sequence shown here is derived from an EMBL/GenBank/DDBJ whole genome shotgun (WGS) entry which is preliminary data.</text>
</comment>
<dbReference type="Proteomes" id="UP000828941">
    <property type="component" value="Chromosome 11"/>
</dbReference>
<dbReference type="EMBL" id="CM039436">
    <property type="protein sequence ID" value="KAI4315397.1"/>
    <property type="molecule type" value="Genomic_DNA"/>
</dbReference>
<name>A0ACB9LX03_BAUVA</name>